<organism evidence="2 3">
    <name type="scientific">Steinernema carpocapsae</name>
    <name type="common">Entomopathogenic nematode</name>
    <dbReference type="NCBI Taxonomy" id="34508"/>
    <lineage>
        <taxon>Eukaryota</taxon>
        <taxon>Metazoa</taxon>
        <taxon>Ecdysozoa</taxon>
        <taxon>Nematoda</taxon>
        <taxon>Chromadorea</taxon>
        <taxon>Rhabditida</taxon>
        <taxon>Tylenchina</taxon>
        <taxon>Panagrolaimomorpha</taxon>
        <taxon>Strongyloidoidea</taxon>
        <taxon>Steinernematidae</taxon>
        <taxon>Steinernema</taxon>
    </lineage>
</organism>
<evidence type="ECO:0000313" key="2">
    <source>
        <dbReference type="EMBL" id="TKR58730.1"/>
    </source>
</evidence>
<keyword evidence="1" id="KW-0472">Membrane</keyword>
<dbReference type="EMBL" id="AZBU02000013">
    <property type="protein sequence ID" value="TKR58730.1"/>
    <property type="molecule type" value="Genomic_DNA"/>
</dbReference>
<evidence type="ECO:0000256" key="1">
    <source>
        <dbReference type="SAM" id="Phobius"/>
    </source>
</evidence>
<feature type="transmembrane region" description="Helical" evidence="1">
    <location>
        <begin position="49"/>
        <end position="69"/>
    </location>
</feature>
<dbReference type="AlphaFoldDB" id="A0A4U5LRU6"/>
<reference evidence="2 3" key="1">
    <citation type="journal article" date="2015" name="Genome Biol.">
        <title>Comparative genomics of Steinernema reveals deeply conserved gene regulatory networks.</title>
        <authorList>
            <person name="Dillman A.R."/>
            <person name="Macchietto M."/>
            <person name="Porter C.F."/>
            <person name="Rogers A."/>
            <person name="Williams B."/>
            <person name="Antoshechkin I."/>
            <person name="Lee M.M."/>
            <person name="Goodwin Z."/>
            <person name="Lu X."/>
            <person name="Lewis E.E."/>
            <person name="Goodrich-Blair H."/>
            <person name="Stock S.P."/>
            <person name="Adams B.J."/>
            <person name="Sternberg P.W."/>
            <person name="Mortazavi A."/>
        </authorList>
    </citation>
    <scope>NUCLEOTIDE SEQUENCE [LARGE SCALE GENOMIC DNA]</scope>
    <source>
        <strain evidence="2 3">ALL</strain>
    </source>
</reference>
<reference evidence="2 3" key="2">
    <citation type="journal article" date="2019" name="G3 (Bethesda)">
        <title>Hybrid Assembly of the Genome of the Entomopathogenic Nematode Steinernema carpocapsae Identifies the X-Chromosome.</title>
        <authorList>
            <person name="Serra L."/>
            <person name="Macchietto M."/>
            <person name="Macias-Munoz A."/>
            <person name="McGill C.J."/>
            <person name="Rodriguez I.M."/>
            <person name="Rodriguez B."/>
            <person name="Murad R."/>
            <person name="Mortazavi A."/>
        </authorList>
    </citation>
    <scope>NUCLEOTIDE SEQUENCE [LARGE SCALE GENOMIC DNA]</scope>
    <source>
        <strain evidence="2 3">ALL</strain>
    </source>
</reference>
<proteinExistence type="predicted"/>
<dbReference type="Proteomes" id="UP000298663">
    <property type="component" value="Unassembled WGS sequence"/>
</dbReference>
<name>A0A4U5LRU6_STECR</name>
<accession>A0A4U5LRU6</accession>
<keyword evidence="1" id="KW-0812">Transmembrane</keyword>
<evidence type="ECO:0000313" key="3">
    <source>
        <dbReference type="Proteomes" id="UP000298663"/>
    </source>
</evidence>
<keyword evidence="3" id="KW-1185">Reference proteome</keyword>
<sequence length="120" mass="14001">MPAYGRRGLSINILFVCWTRSARESILFIKSTDHLAKVNVTTVLGSSPLVSFLLLVFRPLFFIVQRLFLGRRVNLLKRLRAILGCDFLGSHLFFLKSRRSRTLKLNRFERVGARFWRQAM</sequence>
<comment type="caution">
    <text evidence="2">The sequence shown here is derived from an EMBL/GenBank/DDBJ whole genome shotgun (WGS) entry which is preliminary data.</text>
</comment>
<gene>
    <name evidence="2" type="ORF">L596_030140</name>
</gene>
<protein>
    <submittedName>
        <fullName evidence="2">Uncharacterized protein</fullName>
    </submittedName>
</protein>
<keyword evidence="1" id="KW-1133">Transmembrane helix</keyword>